<protein>
    <submittedName>
        <fullName evidence="2">Uncharacterized protein</fullName>
    </submittedName>
</protein>
<gene>
    <name evidence="2" type="ORF">A3C20_02265</name>
</gene>
<accession>A0A1F6E509</accession>
<name>A0A1F6E509_9BACT</name>
<feature type="transmembrane region" description="Helical" evidence="1">
    <location>
        <begin position="35"/>
        <end position="55"/>
    </location>
</feature>
<evidence type="ECO:0000313" key="3">
    <source>
        <dbReference type="Proteomes" id="UP000176914"/>
    </source>
</evidence>
<reference evidence="2 3" key="1">
    <citation type="journal article" date="2016" name="Nat. Commun.">
        <title>Thousands of microbial genomes shed light on interconnected biogeochemical processes in an aquifer system.</title>
        <authorList>
            <person name="Anantharaman K."/>
            <person name="Brown C.T."/>
            <person name="Hug L.A."/>
            <person name="Sharon I."/>
            <person name="Castelle C.J."/>
            <person name="Probst A.J."/>
            <person name="Thomas B.C."/>
            <person name="Singh A."/>
            <person name="Wilkins M.J."/>
            <person name="Karaoz U."/>
            <person name="Brodie E.L."/>
            <person name="Williams K.H."/>
            <person name="Hubbard S.S."/>
            <person name="Banfield J.F."/>
        </authorList>
    </citation>
    <scope>NUCLEOTIDE SEQUENCE [LARGE SCALE GENOMIC DNA]</scope>
</reference>
<keyword evidence="1" id="KW-1133">Transmembrane helix</keyword>
<keyword evidence="1" id="KW-0472">Membrane</keyword>
<proteinExistence type="predicted"/>
<comment type="caution">
    <text evidence="2">The sequence shown here is derived from an EMBL/GenBank/DDBJ whole genome shotgun (WGS) entry which is preliminary data.</text>
</comment>
<dbReference type="Proteomes" id="UP000176914">
    <property type="component" value="Unassembled WGS sequence"/>
</dbReference>
<evidence type="ECO:0000313" key="2">
    <source>
        <dbReference type="EMBL" id="OGG68721.1"/>
    </source>
</evidence>
<dbReference type="EMBL" id="MFLL01000029">
    <property type="protein sequence ID" value="OGG68721.1"/>
    <property type="molecule type" value="Genomic_DNA"/>
</dbReference>
<dbReference type="AlphaFoldDB" id="A0A1F6E509"/>
<sequence length="110" mass="12340">MKIFSDTFNRLRALYRARYEPENLRPLADMYWRSMLALALFSIVGVIVFGLWQFVAVVENLSAAQSGNSSASPVIFNRTKLESVLRAYDARQAQYDASASNAVTITDPSK</sequence>
<evidence type="ECO:0000256" key="1">
    <source>
        <dbReference type="SAM" id="Phobius"/>
    </source>
</evidence>
<keyword evidence="1" id="KW-0812">Transmembrane</keyword>
<organism evidence="2 3">
    <name type="scientific">Candidatus Kaiserbacteria bacterium RIFCSPHIGHO2_02_FULL_55_25</name>
    <dbReference type="NCBI Taxonomy" id="1798498"/>
    <lineage>
        <taxon>Bacteria</taxon>
        <taxon>Candidatus Kaiseribacteriota</taxon>
    </lineage>
</organism>